<reference evidence="3" key="1">
    <citation type="journal article" date="2015" name="BMC Genomics">
        <title>Genomic and transcriptomic analysis of the endophytic fungus Pestalotiopsis fici reveals its lifestyle and high potential for synthesis of natural products.</title>
        <authorList>
            <person name="Wang X."/>
            <person name="Zhang X."/>
            <person name="Liu L."/>
            <person name="Xiang M."/>
            <person name="Wang W."/>
            <person name="Sun X."/>
            <person name="Che Y."/>
            <person name="Guo L."/>
            <person name="Liu G."/>
            <person name="Guo L."/>
            <person name="Wang C."/>
            <person name="Yin W.B."/>
            <person name="Stadler M."/>
            <person name="Zhang X."/>
            <person name="Liu X."/>
        </authorList>
    </citation>
    <scope>NUCLEOTIDE SEQUENCE [LARGE SCALE GENOMIC DNA]</scope>
    <source>
        <strain evidence="3">W106-1 / CGMCC3.15140</strain>
    </source>
</reference>
<evidence type="ECO:0000256" key="1">
    <source>
        <dbReference type="SAM" id="MobiDB-lite"/>
    </source>
</evidence>
<dbReference type="OMA" id="WIMERFF"/>
<gene>
    <name evidence="2" type="ORF">PFICI_00941</name>
</gene>
<dbReference type="OrthoDB" id="4630416at2759"/>
<evidence type="ECO:0000313" key="2">
    <source>
        <dbReference type="EMBL" id="ETS87113.1"/>
    </source>
</evidence>
<keyword evidence="3" id="KW-1185">Reference proteome</keyword>
<organism evidence="2 3">
    <name type="scientific">Pestalotiopsis fici (strain W106-1 / CGMCC3.15140)</name>
    <dbReference type="NCBI Taxonomy" id="1229662"/>
    <lineage>
        <taxon>Eukaryota</taxon>
        <taxon>Fungi</taxon>
        <taxon>Dikarya</taxon>
        <taxon>Ascomycota</taxon>
        <taxon>Pezizomycotina</taxon>
        <taxon>Sordariomycetes</taxon>
        <taxon>Xylariomycetidae</taxon>
        <taxon>Amphisphaeriales</taxon>
        <taxon>Sporocadaceae</taxon>
        <taxon>Pestalotiopsis</taxon>
    </lineage>
</organism>
<name>W3XM31_PESFW</name>
<accession>W3XM31</accession>
<dbReference type="AlphaFoldDB" id="W3XM31"/>
<dbReference type="EMBL" id="KI912109">
    <property type="protein sequence ID" value="ETS87113.1"/>
    <property type="molecule type" value="Genomic_DNA"/>
</dbReference>
<dbReference type="HOGENOM" id="CLU_1086267_0_0_1"/>
<evidence type="ECO:0000313" key="3">
    <source>
        <dbReference type="Proteomes" id="UP000030651"/>
    </source>
</evidence>
<dbReference type="Proteomes" id="UP000030651">
    <property type="component" value="Unassembled WGS sequence"/>
</dbReference>
<proteinExistence type="predicted"/>
<dbReference type="KEGG" id="pfy:PFICI_00941"/>
<dbReference type="eggNOG" id="ENOG502SITF">
    <property type="taxonomic scope" value="Eukaryota"/>
</dbReference>
<dbReference type="InParanoid" id="W3XM31"/>
<dbReference type="GeneID" id="19265954"/>
<dbReference type="STRING" id="1229662.W3XM31"/>
<sequence>MPYHEVVSDGFAYRYGRFYALVPNRVERVQGSHLRQMFLPKLTPEANKRLRDSHEDTFVRGQLKHYGVHFEEGEISGNGTLLIKKVLQAGKCDRVPDHITQLQERMHAEWLDKLTAEELSSYPDWIMERFFLSRGQADPTKTTTVVGIPVAPSSTYRAGQIREAADKIPGLHQVTGSGPKTQTIFLGWDRAAVAKAASGHAATEAKKVREADEEWEVERAEMHTDYLNSLKKKKKGSDPHSPIGSYMVDCQEIERE</sequence>
<dbReference type="RefSeq" id="XP_007827713.1">
    <property type="nucleotide sequence ID" value="XM_007829522.1"/>
</dbReference>
<protein>
    <submittedName>
        <fullName evidence="2">Uncharacterized protein</fullName>
    </submittedName>
</protein>
<feature type="region of interest" description="Disordered" evidence="1">
    <location>
        <begin position="230"/>
        <end position="256"/>
    </location>
</feature>